<proteinExistence type="predicted"/>
<evidence type="ECO:0000313" key="1">
    <source>
        <dbReference type="EMBL" id="MPN12255.1"/>
    </source>
</evidence>
<comment type="caution">
    <text evidence="1">The sequence shown here is derived from an EMBL/GenBank/DDBJ whole genome shotgun (WGS) entry which is preliminary data.</text>
</comment>
<accession>A0A645FCZ2</accession>
<name>A0A645FCZ2_9ZZZZ</name>
<sequence>MIGEEKEVPLFVVILPHADRTDEAEPMAHRSGFVLLSALGPNELK</sequence>
<reference evidence="1" key="1">
    <citation type="submission" date="2019-08" db="EMBL/GenBank/DDBJ databases">
        <authorList>
            <person name="Kucharzyk K."/>
            <person name="Murdoch R.W."/>
            <person name="Higgins S."/>
            <person name="Loffler F."/>
        </authorList>
    </citation>
    <scope>NUCLEOTIDE SEQUENCE</scope>
</reference>
<dbReference type="AlphaFoldDB" id="A0A645FCZ2"/>
<protein>
    <submittedName>
        <fullName evidence="1">Uncharacterized protein</fullName>
    </submittedName>
</protein>
<organism evidence="1">
    <name type="scientific">bioreactor metagenome</name>
    <dbReference type="NCBI Taxonomy" id="1076179"/>
    <lineage>
        <taxon>unclassified sequences</taxon>
        <taxon>metagenomes</taxon>
        <taxon>ecological metagenomes</taxon>
    </lineage>
</organism>
<dbReference type="EMBL" id="VSSQ01058562">
    <property type="protein sequence ID" value="MPN12255.1"/>
    <property type="molecule type" value="Genomic_DNA"/>
</dbReference>
<gene>
    <name evidence="1" type="ORF">SDC9_159569</name>
</gene>